<geneLocation type="chloroplast" evidence="2"/>
<name>A0A1C9JBT2_9CHLO</name>
<gene>
    <name evidence="2" type="primary">orf116</name>
</gene>
<protein>
    <recommendedName>
        <fullName evidence="1">Reverse transcriptase domain-containing protein</fullName>
    </recommendedName>
</protein>
<keyword evidence="2" id="KW-0150">Chloroplast</keyword>
<dbReference type="EMBL" id="KX808498">
    <property type="protein sequence ID" value="AOP19319.1"/>
    <property type="molecule type" value="Genomic_DNA"/>
</dbReference>
<dbReference type="SUPFAM" id="SSF56672">
    <property type="entry name" value="DNA/RNA polymerases"/>
    <property type="match status" value="1"/>
</dbReference>
<dbReference type="GeneID" id="29288836"/>
<reference evidence="2" key="2">
    <citation type="submission" date="2016-08" db="EMBL/GenBank/DDBJ databases">
        <authorList>
            <person name="Seilhamer J.J."/>
        </authorList>
    </citation>
    <scope>NUCLEOTIDE SEQUENCE</scope>
</reference>
<organism evidence="2">
    <name type="scientific">Caulerpa cliftonii</name>
    <dbReference type="NCBI Taxonomy" id="1004391"/>
    <lineage>
        <taxon>Eukaryota</taxon>
        <taxon>Viridiplantae</taxon>
        <taxon>Chlorophyta</taxon>
        <taxon>core chlorophytes</taxon>
        <taxon>Ulvophyceae</taxon>
        <taxon>TCBD clade</taxon>
        <taxon>Bryopsidales</taxon>
        <taxon>Halimedineae</taxon>
        <taxon>Caulerpaceae</taxon>
        <taxon>Caulerpa</taxon>
    </lineage>
</organism>
<evidence type="ECO:0000313" key="2">
    <source>
        <dbReference type="EMBL" id="AOP19319.1"/>
    </source>
</evidence>
<accession>A0A1C9JBT2</accession>
<evidence type="ECO:0000259" key="1">
    <source>
        <dbReference type="PROSITE" id="PS50878"/>
    </source>
</evidence>
<sequence>MMKAGIIYNGKKQHSLFGVPQGSIISPLLFNIYLHEFNKYILNHIKPFIQLINHKQKRTLAGFQHPQTGHLIYRLRMLRKKKFNKKKEASAFGSEPETSARFFLLTLLLILLSGGI</sequence>
<reference evidence="2" key="1">
    <citation type="journal article" date="2016" name="Genome Biol. Evol.">
        <title>Evolutionary Dynamics of Chloroplast Genomes in Low Light: A Case Study of the Endolithic Green Alga Ostreobium quekettii.</title>
        <authorList>
            <person name="R Marcelino V."/>
            <person name="Cremen M.C."/>
            <person name="Jackson C.J."/>
            <person name="Larkum A.A."/>
            <person name="Verbruggen H."/>
        </authorList>
    </citation>
    <scope>NUCLEOTIDE SEQUENCE</scope>
</reference>
<dbReference type="AlphaFoldDB" id="A0A1C9JBT2"/>
<feature type="domain" description="Reverse transcriptase" evidence="1">
    <location>
        <begin position="1"/>
        <end position="107"/>
    </location>
</feature>
<dbReference type="InterPro" id="IPR043502">
    <property type="entry name" value="DNA/RNA_pol_sf"/>
</dbReference>
<dbReference type="RefSeq" id="YP_009306415.1">
    <property type="nucleotide sequence ID" value="NC_031368.1"/>
</dbReference>
<keyword evidence="2" id="KW-0934">Plastid</keyword>
<dbReference type="InterPro" id="IPR000477">
    <property type="entry name" value="RT_dom"/>
</dbReference>
<dbReference type="PROSITE" id="PS50878">
    <property type="entry name" value="RT_POL"/>
    <property type="match status" value="1"/>
</dbReference>
<proteinExistence type="predicted"/>